<keyword evidence="3" id="KW-1185">Reference proteome</keyword>
<dbReference type="EMBL" id="JACHMH010000001">
    <property type="protein sequence ID" value="MBB4676078.1"/>
    <property type="molecule type" value="Genomic_DNA"/>
</dbReference>
<evidence type="ECO:0000313" key="2">
    <source>
        <dbReference type="EMBL" id="MBB4676078.1"/>
    </source>
</evidence>
<gene>
    <name evidence="2" type="ORF">HNR67_002196</name>
</gene>
<evidence type="ECO:0000259" key="1">
    <source>
        <dbReference type="Pfam" id="PF08924"/>
    </source>
</evidence>
<proteinExistence type="predicted"/>
<dbReference type="Pfam" id="PF08924">
    <property type="entry name" value="Rv2525c_GlyHyd-like"/>
    <property type="match status" value="1"/>
</dbReference>
<dbReference type="Gene3D" id="3.20.20.80">
    <property type="entry name" value="Glycosidases"/>
    <property type="match status" value="1"/>
</dbReference>
<organism evidence="2 3">
    <name type="scientific">Crossiella cryophila</name>
    <dbReference type="NCBI Taxonomy" id="43355"/>
    <lineage>
        <taxon>Bacteria</taxon>
        <taxon>Bacillati</taxon>
        <taxon>Actinomycetota</taxon>
        <taxon>Actinomycetes</taxon>
        <taxon>Pseudonocardiales</taxon>
        <taxon>Pseudonocardiaceae</taxon>
        <taxon>Crossiella</taxon>
    </lineage>
</organism>
<dbReference type="AlphaFoldDB" id="A0A7W7C7S7"/>
<accession>A0A7W7C7S7</accession>
<protein>
    <recommendedName>
        <fullName evidence="1">Rv2525c-like glycoside hydrolase-like domain-containing protein</fullName>
    </recommendedName>
</protein>
<dbReference type="InterPro" id="IPR017853">
    <property type="entry name" value="GH"/>
</dbReference>
<evidence type="ECO:0000313" key="3">
    <source>
        <dbReference type="Proteomes" id="UP000533598"/>
    </source>
</evidence>
<dbReference type="InterPro" id="IPR015020">
    <property type="entry name" value="Rv2525c-like_Glyco_Hydro-like"/>
</dbReference>
<reference evidence="2 3" key="1">
    <citation type="submission" date="2020-08" db="EMBL/GenBank/DDBJ databases">
        <title>Sequencing the genomes of 1000 actinobacteria strains.</title>
        <authorList>
            <person name="Klenk H.-P."/>
        </authorList>
    </citation>
    <scope>NUCLEOTIDE SEQUENCE [LARGE SCALE GENOMIC DNA]</scope>
    <source>
        <strain evidence="2 3">DSM 44230</strain>
    </source>
</reference>
<dbReference type="Proteomes" id="UP000533598">
    <property type="component" value="Unassembled WGS sequence"/>
</dbReference>
<dbReference type="SUPFAM" id="SSF51445">
    <property type="entry name" value="(Trans)glycosidases"/>
    <property type="match status" value="1"/>
</dbReference>
<name>A0A7W7C7S7_9PSEU</name>
<dbReference type="RefSeq" id="WP_185001944.1">
    <property type="nucleotide sequence ID" value="NZ_BAAAUI010000065.1"/>
</dbReference>
<comment type="caution">
    <text evidence="2">The sequence shown here is derived from an EMBL/GenBank/DDBJ whole genome shotgun (WGS) entry which is preliminary data.</text>
</comment>
<sequence>MDYRGYQVLVPGSWEVVDLDAAPRRCVRFDQNVVYLGKQGDQPICPSTVVGRTEALLIEPLAEAPVRSDTVTAGAGAAGVAVLPETAGHEISLQVPAAGVLVTASYGDSVAGIRAVLDSARLTARAVPMAARSVTEALPRTTSWVNTPGDFTGHGFDTCTAPANEGMDTWLKYSPYRAVGIYIGGISKACSQRFLSWDWVHRQTNRGWRLLPVYVGLQAPCTGFRNKIDPANAGHQGWADGDDAAHQAGRLGIGGGSTIYNDMESFDPGNGECRDAVLNYLRSWIIRVHQRGYRTGVYSSAATGIQAIANAPGFPLPDHIWMAHWDGAANVESRYVRGDMWQRRRIKQYTGGHLESHYGWEIYVDSNFVDRTW</sequence>
<feature type="domain" description="Rv2525c-like glycoside hydrolase-like" evidence="1">
    <location>
        <begin position="171"/>
        <end position="368"/>
    </location>
</feature>